<evidence type="ECO:0000313" key="2">
    <source>
        <dbReference type="Proteomes" id="UP000308600"/>
    </source>
</evidence>
<organism evidence="1 2">
    <name type="scientific">Pluteus cervinus</name>
    <dbReference type="NCBI Taxonomy" id="181527"/>
    <lineage>
        <taxon>Eukaryota</taxon>
        <taxon>Fungi</taxon>
        <taxon>Dikarya</taxon>
        <taxon>Basidiomycota</taxon>
        <taxon>Agaricomycotina</taxon>
        <taxon>Agaricomycetes</taxon>
        <taxon>Agaricomycetidae</taxon>
        <taxon>Agaricales</taxon>
        <taxon>Pluteineae</taxon>
        <taxon>Pluteaceae</taxon>
        <taxon>Pluteus</taxon>
    </lineage>
</organism>
<protein>
    <submittedName>
        <fullName evidence="1">Uncharacterized protein</fullName>
    </submittedName>
</protein>
<evidence type="ECO:0000313" key="1">
    <source>
        <dbReference type="EMBL" id="TFK66744.1"/>
    </source>
</evidence>
<dbReference type="EMBL" id="ML208395">
    <property type="protein sequence ID" value="TFK66744.1"/>
    <property type="molecule type" value="Genomic_DNA"/>
</dbReference>
<proteinExistence type="predicted"/>
<accession>A0ACD3AM71</accession>
<gene>
    <name evidence="1" type="ORF">BDN72DRAFT_899573</name>
</gene>
<sequence>MPPPRLPPELEYDIFILAFYNDSKNEKNLALVAKRVFDWLIPHRYHIVILSDSDEGSYPIGFNEATYQRYGHHVRHLLIGVLRLGVYLHLFPNVVNLAFWVDYKPIHLPSLLQLPLTRLSADPSPALFQVFSKLTHLDILSTASDDEISPVLYLPNLTHLCVLRSISQSFLEMFLDKERCPELRVAIVWSFGSGSAVLYEHQSLEVDDNRVVMVRCEPRHDWQIGARGGFDMWKFAEGVIASRNVLSA</sequence>
<dbReference type="Proteomes" id="UP000308600">
    <property type="component" value="Unassembled WGS sequence"/>
</dbReference>
<reference evidence="1 2" key="1">
    <citation type="journal article" date="2019" name="Nat. Ecol. Evol.">
        <title>Megaphylogeny resolves global patterns of mushroom evolution.</title>
        <authorList>
            <person name="Varga T."/>
            <person name="Krizsan K."/>
            <person name="Foldi C."/>
            <person name="Dima B."/>
            <person name="Sanchez-Garcia M."/>
            <person name="Sanchez-Ramirez S."/>
            <person name="Szollosi G.J."/>
            <person name="Szarkandi J.G."/>
            <person name="Papp V."/>
            <person name="Albert L."/>
            <person name="Andreopoulos W."/>
            <person name="Angelini C."/>
            <person name="Antonin V."/>
            <person name="Barry K.W."/>
            <person name="Bougher N.L."/>
            <person name="Buchanan P."/>
            <person name="Buyck B."/>
            <person name="Bense V."/>
            <person name="Catcheside P."/>
            <person name="Chovatia M."/>
            <person name="Cooper J."/>
            <person name="Damon W."/>
            <person name="Desjardin D."/>
            <person name="Finy P."/>
            <person name="Geml J."/>
            <person name="Haridas S."/>
            <person name="Hughes K."/>
            <person name="Justo A."/>
            <person name="Karasinski D."/>
            <person name="Kautmanova I."/>
            <person name="Kiss B."/>
            <person name="Kocsube S."/>
            <person name="Kotiranta H."/>
            <person name="LaButti K.M."/>
            <person name="Lechner B.E."/>
            <person name="Liimatainen K."/>
            <person name="Lipzen A."/>
            <person name="Lukacs Z."/>
            <person name="Mihaltcheva S."/>
            <person name="Morgado L.N."/>
            <person name="Niskanen T."/>
            <person name="Noordeloos M.E."/>
            <person name="Ohm R.A."/>
            <person name="Ortiz-Santana B."/>
            <person name="Ovrebo C."/>
            <person name="Racz N."/>
            <person name="Riley R."/>
            <person name="Savchenko A."/>
            <person name="Shiryaev A."/>
            <person name="Soop K."/>
            <person name="Spirin V."/>
            <person name="Szebenyi C."/>
            <person name="Tomsovsky M."/>
            <person name="Tulloss R.E."/>
            <person name="Uehling J."/>
            <person name="Grigoriev I.V."/>
            <person name="Vagvolgyi C."/>
            <person name="Papp T."/>
            <person name="Martin F.M."/>
            <person name="Miettinen O."/>
            <person name="Hibbett D.S."/>
            <person name="Nagy L.G."/>
        </authorList>
    </citation>
    <scope>NUCLEOTIDE SEQUENCE [LARGE SCALE GENOMIC DNA]</scope>
    <source>
        <strain evidence="1 2">NL-1719</strain>
    </source>
</reference>
<keyword evidence="2" id="KW-1185">Reference proteome</keyword>
<name>A0ACD3AM71_9AGAR</name>